<dbReference type="Gene3D" id="3.30.720.200">
    <property type="match status" value="1"/>
</dbReference>
<dbReference type="EMBL" id="BTGU01000006">
    <property type="protein sequence ID" value="GMN36935.1"/>
    <property type="molecule type" value="Genomic_DNA"/>
</dbReference>
<dbReference type="GO" id="GO:0070150">
    <property type="term" value="P:mitochondrial glycyl-tRNA aminoacylation"/>
    <property type="evidence" value="ECO:0007669"/>
    <property type="project" value="TreeGrafter"/>
</dbReference>
<reference evidence="1" key="1">
    <citation type="submission" date="2023-07" db="EMBL/GenBank/DDBJ databases">
        <title>draft genome sequence of fig (Ficus carica).</title>
        <authorList>
            <person name="Takahashi T."/>
            <person name="Nishimura K."/>
        </authorList>
    </citation>
    <scope>NUCLEOTIDE SEQUENCE</scope>
</reference>
<evidence type="ECO:0000313" key="1">
    <source>
        <dbReference type="EMBL" id="GMN36935.1"/>
    </source>
</evidence>
<comment type="caution">
    <text evidence="1">The sequence shown here is derived from an EMBL/GenBank/DDBJ whole genome shotgun (WGS) entry which is preliminary data.</text>
</comment>
<organism evidence="1 2">
    <name type="scientific">Ficus carica</name>
    <name type="common">Common fig</name>
    <dbReference type="NCBI Taxonomy" id="3494"/>
    <lineage>
        <taxon>Eukaryota</taxon>
        <taxon>Viridiplantae</taxon>
        <taxon>Streptophyta</taxon>
        <taxon>Embryophyta</taxon>
        <taxon>Tracheophyta</taxon>
        <taxon>Spermatophyta</taxon>
        <taxon>Magnoliopsida</taxon>
        <taxon>eudicotyledons</taxon>
        <taxon>Gunneridae</taxon>
        <taxon>Pentapetalae</taxon>
        <taxon>rosids</taxon>
        <taxon>fabids</taxon>
        <taxon>Rosales</taxon>
        <taxon>Moraceae</taxon>
        <taxon>Ficeae</taxon>
        <taxon>Ficus</taxon>
    </lineage>
</organism>
<dbReference type="InterPro" id="IPR027031">
    <property type="entry name" value="Gly-tRNA_synthase/POLG2"/>
</dbReference>
<gene>
    <name evidence="1" type="ORF">TIFTF001_006416</name>
</gene>
<keyword evidence="2" id="KW-1185">Reference proteome</keyword>
<dbReference type="PANTHER" id="PTHR10745">
    <property type="entry name" value="GLYCYL-TRNA SYNTHETASE/DNA POLYMERASE SUBUNIT GAMMA-2"/>
    <property type="match status" value="1"/>
</dbReference>
<dbReference type="Proteomes" id="UP001187192">
    <property type="component" value="Unassembled WGS sequence"/>
</dbReference>
<evidence type="ECO:0000313" key="2">
    <source>
        <dbReference type="Proteomes" id="UP001187192"/>
    </source>
</evidence>
<dbReference type="AlphaFoldDB" id="A0AA87ZP82"/>
<sequence>MVITPGKKELGPAFKGNQMMIAEALEVNYETFFFRILCPSMIFIAALESKGEVDFHGINVCIKKNVVNISKEKTTKHQVVFTPLPLVIEPSFGIGRIDHTVSLSTPTTRDQAKTEAQI</sequence>
<protein>
    <submittedName>
        <fullName evidence="1">Uncharacterized protein</fullName>
    </submittedName>
</protein>
<dbReference type="PANTHER" id="PTHR10745:SF0">
    <property type="entry name" value="GLYCINE--TRNA LIGASE"/>
    <property type="match status" value="1"/>
</dbReference>
<name>A0AA87ZP82_FICCA</name>
<dbReference type="GO" id="GO:0004820">
    <property type="term" value="F:glycine-tRNA ligase activity"/>
    <property type="evidence" value="ECO:0007669"/>
    <property type="project" value="TreeGrafter"/>
</dbReference>
<proteinExistence type="predicted"/>
<dbReference type="Gramene" id="FCD_00005479-RA">
    <property type="protein sequence ID" value="FCD_00005479-RA:cds"/>
    <property type="gene ID" value="FCD_00005479"/>
</dbReference>
<accession>A0AA87ZP82</accession>
<dbReference type="GO" id="GO:0005739">
    <property type="term" value="C:mitochondrion"/>
    <property type="evidence" value="ECO:0007669"/>
    <property type="project" value="TreeGrafter"/>
</dbReference>